<evidence type="ECO:0000259" key="6">
    <source>
        <dbReference type="Pfam" id="PF00092"/>
    </source>
</evidence>
<accession>A0ABU7BGG2</accession>
<keyword evidence="7" id="KW-0675">Receptor</keyword>
<evidence type="ECO:0000313" key="7">
    <source>
        <dbReference type="EMBL" id="MED6249364.1"/>
    </source>
</evidence>
<comment type="subcellular location">
    <subcellularLocation>
        <location evidence="1">Membrane</location>
        <topology evidence="1">Single-pass membrane protein</topology>
    </subcellularLocation>
</comment>
<keyword evidence="4" id="KW-1133">Transmembrane helix</keyword>
<dbReference type="InterPro" id="IPR002035">
    <property type="entry name" value="VWF_A"/>
</dbReference>
<evidence type="ECO:0000256" key="1">
    <source>
        <dbReference type="ARBA" id="ARBA00004167"/>
    </source>
</evidence>
<evidence type="ECO:0000256" key="2">
    <source>
        <dbReference type="ARBA" id="ARBA00022692"/>
    </source>
</evidence>
<feature type="domain" description="VWFA" evidence="6">
    <location>
        <begin position="17"/>
        <end position="65"/>
    </location>
</feature>
<dbReference type="SUPFAM" id="SSF53300">
    <property type="entry name" value="vWA-like"/>
    <property type="match status" value="1"/>
</dbReference>
<gene>
    <name evidence="7" type="primary">ANTXR1_3</name>
    <name evidence="7" type="ORF">ATANTOWER_013037</name>
</gene>
<keyword evidence="8" id="KW-1185">Reference proteome</keyword>
<evidence type="ECO:0000256" key="4">
    <source>
        <dbReference type="ARBA" id="ARBA00022989"/>
    </source>
</evidence>
<dbReference type="Proteomes" id="UP001345963">
    <property type="component" value="Unassembled WGS sequence"/>
</dbReference>
<dbReference type="PANTHER" id="PTHR16059">
    <property type="entry name" value="ANTHRAX TOXIN RECEPTOR"/>
    <property type="match status" value="1"/>
</dbReference>
<evidence type="ECO:0000256" key="5">
    <source>
        <dbReference type="ARBA" id="ARBA00023136"/>
    </source>
</evidence>
<dbReference type="PANTHER" id="PTHR16059:SF16">
    <property type="entry name" value="ANTHRAX TOXIN RECEPTOR-LIKE"/>
    <property type="match status" value="1"/>
</dbReference>
<sequence length="66" mass="7848">MSHFLSQYCLDRYTKYDKSGSVIGHWNEIFEFVKNLAEKFKSPMLRMSFITFSSRASTIMKLTENR</sequence>
<proteinExistence type="predicted"/>
<dbReference type="InterPro" id="IPR036465">
    <property type="entry name" value="vWFA_dom_sf"/>
</dbReference>
<reference evidence="7 8" key="1">
    <citation type="submission" date="2021-07" db="EMBL/GenBank/DDBJ databases">
        <authorList>
            <person name="Palmer J.M."/>
        </authorList>
    </citation>
    <scope>NUCLEOTIDE SEQUENCE [LARGE SCALE GENOMIC DNA]</scope>
    <source>
        <strain evidence="7 8">AT_MEX2019</strain>
        <tissue evidence="7">Muscle</tissue>
    </source>
</reference>
<dbReference type="Pfam" id="PF00092">
    <property type="entry name" value="VWA"/>
    <property type="match status" value="1"/>
</dbReference>
<organism evidence="7 8">
    <name type="scientific">Ataeniobius toweri</name>
    <dbReference type="NCBI Taxonomy" id="208326"/>
    <lineage>
        <taxon>Eukaryota</taxon>
        <taxon>Metazoa</taxon>
        <taxon>Chordata</taxon>
        <taxon>Craniata</taxon>
        <taxon>Vertebrata</taxon>
        <taxon>Euteleostomi</taxon>
        <taxon>Actinopterygii</taxon>
        <taxon>Neopterygii</taxon>
        <taxon>Teleostei</taxon>
        <taxon>Neoteleostei</taxon>
        <taxon>Acanthomorphata</taxon>
        <taxon>Ovalentaria</taxon>
        <taxon>Atherinomorphae</taxon>
        <taxon>Cyprinodontiformes</taxon>
        <taxon>Goodeidae</taxon>
        <taxon>Ataeniobius</taxon>
    </lineage>
</organism>
<dbReference type="Gene3D" id="3.40.50.410">
    <property type="entry name" value="von Willebrand factor, type A domain"/>
    <property type="match status" value="1"/>
</dbReference>
<keyword evidence="5" id="KW-0472">Membrane</keyword>
<dbReference type="EMBL" id="JAHUTI010051923">
    <property type="protein sequence ID" value="MED6249364.1"/>
    <property type="molecule type" value="Genomic_DNA"/>
</dbReference>
<comment type="caution">
    <text evidence="7">The sequence shown here is derived from an EMBL/GenBank/DDBJ whole genome shotgun (WGS) entry which is preliminary data.</text>
</comment>
<keyword evidence="3" id="KW-0732">Signal</keyword>
<evidence type="ECO:0000313" key="8">
    <source>
        <dbReference type="Proteomes" id="UP001345963"/>
    </source>
</evidence>
<protein>
    <submittedName>
        <fullName evidence="7">Anthrax toxin receptor 1</fullName>
    </submittedName>
</protein>
<evidence type="ECO:0000256" key="3">
    <source>
        <dbReference type="ARBA" id="ARBA00022729"/>
    </source>
</evidence>
<keyword evidence="2" id="KW-0812">Transmembrane</keyword>
<name>A0ABU7BGG2_9TELE</name>